<keyword evidence="3 6" id="KW-0119">Carbohydrate metabolism</keyword>
<keyword evidence="8" id="KW-0732">Signal</keyword>
<evidence type="ECO:0000256" key="3">
    <source>
        <dbReference type="ARBA" id="ARBA00023277"/>
    </source>
</evidence>
<dbReference type="Pfam" id="PF00553">
    <property type="entry name" value="CBM_2"/>
    <property type="match status" value="1"/>
</dbReference>
<dbReference type="CDD" id="cd00063">
    <property type="entry name" value="FN3"/>
    <property type="match status" value="1"/>
</dbReference>
<dbReference type="EC" id="3.2.1.4" evidence="8"/>
<gene>
    <name evidence="12" type="ORF">KKR89_00085</name>
</gene>
<evidence type="ECO:0000256" key="9">
    <source>
        <dbReference type="SAM" id="MobiDB-lite"/>
    </source>
</evidence>
<dbReference type="SMART" id="SM00060">
    <property type="entry name" value="FN3"/>
    <property type="match status" value="1"/>
</dbReference>
<dbReference type="InterPro" id="IPR001701">
    <property type="entry name" value="Glyco_hydro_9"/>
</dbReference>
<dbReference type="Gene3D" id="2.60.40.290">
    <property type="match status" value="1"/>
</dbReference>
<proteinExistence type="inferred from homology"/>
<feature type="active site" evidence="6">
    <location>
        <position position="414"/>
    </location>
</feature>
<keyword evidence="4 6" id="KW-0326">Glycosidase</keyword>
<dbReference type="PROSITE" id="PS51172">
    <property type="entry name" value="CBM3"/>
    <property type="match status" value="1"/>
</dbReference>
<dbReference type="InterPro" id="IPR018366">
    <property type="entry name" value="CBM2_CS"/>
</dbReference>
<evidence type="ECO:0000313" key="12">
    <source>
        <dbReference type="EMBL" id="QWC16127.1"/>
    </source>
</evidence>
<comment type="similarity">
    <text evidence="6 8">Belongs to the glycosyl hydrolase 9 (cellulase E) family.</text>
</comment>
<dbReference type="InterPro" id="IPR001919">
    <property type="entry name" value="CBD2"/>
</dbReference>
<evidence type="ECO:0000259" key="11">
    <source>
        <dbReference type="PROSITE" id="PS51173"/>
    </source>
</evidence>
<dbReference type="InterPro" id="IPR003961">
    <property type="entry name" value="FN3_dom"/>
</dbReference>
<dbReference type="InterPro" id="IPR012341">
    <property type="entry name" value="6hp_glycosidase-like_sf"/>
</dbReference>
<organism evidence="12 13">
    <name type="scientific">Cellulomonas dongxiuzhuiae</name>
    <dbReference type="NCBI Taxonomy" id="2819979"/>
    <lineage>
        <taxon>Bacteria</taxon>
        <taxon>Bacillati</taxon>
        <taxon>Actinomycetota</taxon>
        <taxon>Actinomycetes</taxon>
        <taxon>Micrococcales</taxon>
        <taxon>Cellulomonadaceae</taxon>
        <taxon>Cellulomonas</taxon>
    </lineage>
</organism>
<evidence type="ECO:0000256" key="8">
    <source>
        <dbReference type="RuleBase" id="RU361166"/>
    </source>
</evidence>
<dbReference type="GO" id="GO:0016787">
    <property type="term" value="F:hydrolase activity"/>
    <property type="evidence" value="ECO:0007669"/>
    <property type="project" value="UniProtKB-KW"/>
</dbReference>
<dbReference type="PROSITE" id="PS00698">
    <property type="entry name" value="GH9_3"/>
    <property type="match status" value="1"/>
</dbReference>
<feature type="compositionally biased region" description="Low complexity" evidence="9">
    <location>
        <begin position="771"/>
        <end position="781"/>
    </location>
</feature>
<evidence type="ECO:0000256" key="2">
    <source>
        <dbReference type="ARBA" id="ARBA00023001"/>
    </source>
</evidence>
<protein>
    <recommendedName>
        <fullName evidence="8">Endoglucanase</fullName>
        <ecNumber evidence="8">3.2.1.4</ecNumber>
    </recommendedName>
</protein>
<dbReference type="SUPFAM" id="SSF49384">
    <property type="entry name" value="Carbohydrate-binding domain"/>
    <property type="match status" value="2"/>
</dbReference>
<evidence type="ECO:0000259" key="10">
    <source>
        <dbReference type="PROSITE" id="PS51172"/>
    </source>
</evidence>
<feature type="compositionally biased region" description="Low complexity" evidence="9">
    <location>
        <begin position="645"/>
        <end position="667"/>
    </location>
</feature>
<dbReference type="PANTHER" id="PTHR22298">
    <property type="entry name" value="ENDO-1,4-BETA-GLUCANASE"/>
    <property type="match status" value="1"/>
</dbReference>
<evidence type="ECO:0000256" key="7">
    <source>
        <dbReference type="PROSITE-ProRule" id="PRU10060"/>
    </source>
</evidence>
<dbReference type="SUPFAM" id="SSF48208">
    <property type="entry name" value="Six-hairpin glycosidases"/>
    <property type="match status" value="1"/>
</dbReference>
<dbReference type="InterPro" id="IPR013783">
    <property type="entry name" value="Ig-like_fold"/>
</dbReference>
<keyword evidence="1 6" id="KW-0378">Hydrolase</keyword>
<dbReference type="EMBL" id="CP076023">
    <property type="protein sequence ID" value="QWC16127.1"/>
    <property type="molecule type" value="Genomic_DNA"/>
</dbReference>
<keyword evidence="2 8" id="KW-0136">Cellulose degradation</keyword>
<dbReference type="InterPro" id="IPR001956">
    <property type="entry name" value="CBM3"/>
</dbReference>
<dbReference type="SUPFAM" id="SSF49265">
    <property type="entry name" value="Fibronectin type III"/>
    <property type="match status" value="1"/>
</dbReference>
<dbReference type="InterPro" id="IPR008965">
    <property type="entry name" value="CBM2/CBM3_carb-bd_dom_sf"/>
</dbReference>
<dbReference type="SMART" id="SM00637">
    <property type="entry name" value="CBD_II"/>
    <property type="match status" value="1"/>
</dbReference>
<name>A0ABX8GJS6_9CELL</name>
<dbReference type="Gene3D" id="2.60.40.10">
    <property type="entry name" value="Immunoglobulins"/>
    <property type="match status" value="1"/>
</dbReference>
<sequence length="895" mass="95289">MPRTSARRARSRAVWAGAAVVAVVAGAVTLPAQAAQAAPAYNYAEALQKSMFFYQAQRSGDLPADYPVSWRGDSGMDDGKDVGKDLTGGWYDAGDHVKFGLPMAFTATMLAWGAIESPAGYTQAGQTDELRDNLRAVNDYFVKAHTAPNELYVQIGKGDDDHKWWGPAEVMTMARPSYKISASCPGSDAAAETAAAMASASIVFKGSDSAYAATLLTHAKQLYSFADTYRGKYSDCVTDAQSFYKSWSGYQDELVWGAYWLYKATGDATYLTKAESEYDKLSNENQTTTKSYKWTVAWDDKSYATYALLAMETGKQKYVDDANRWLDYWTVGVNGAKVTYSPGGMAVLDSWGALRYAANTSFVALVYSDWLTDTTRKARYHDFGVRQINYALGDNPRKASYVVGFGANPPKNPHHRTAHGSWLDSLKDPVETRHVLYGALVGGPGSANDAYTDDRGDYVANEVATDYNAGFTSALAYLTGEYGGTPLAGFPTAEKPDQDQFFVEAKLNQPQSGAFTEVKAIIRNRSAFPARSLTNASIRYWFTLDEGVPASSLSVSTNYTECGSQPAAVKHASGSLYYAEIGCAGQNIHPGGQSQHRREIQFRVQGTLQWNATNDPSFAGLPATGDPVKTTGITLHEGSTLLWGTVPDGTVGPTPTPTPTATATPTPTVTPTPTPTPSVTPAPVGSPRNLAVRLRSLGTVDATWDAPSTGAAVVGYDVEVVGGQSLRVTDRSATFYDLRNGTYVLRVRAVAAGGLTSPWVTTGFEVVDGFPTASPTSTPTSTPTPTPTSGPATCAVTYSANSWSSGFTASVRLKNTGSTPLTWSLTFDLTAGQQLQQGWSATWSQTGTRVTATGAAWNTTLAPGASVDLGFNGSHTGQNPAPTSFAVNGATCATG</sequence>
<reference evidence="12 13" key="1">
    <citation type="submission" date="2021-05" db="EMBL/GenBank/DDBJ databases">
        <title>Novel species in genus Cellulomonas.</title>
        <authorList>
            <person name="Zhang G."/>
        </authorList>
    </citation>
    <scope>NUCLEOTIDE SEQUENCE [LARGE SCALE GENOMIC DNA]</scope>
    <source>
        <strain evidence="13">zg-ZUI157</strain>
    </source>
</reference>
<feature type="region of interest" description="Disordered" evidence="9">
    <location>
        <begin position="642"/>
        <end position="687"/>
    </location>
</feature>
<dbReference type="InterPro" id="IPR033126">
    <property type="entry name" value="Glyco_hydro_9_Asp/Glu_AS"/>
</dbReference>
<evidence type="ECO:0000256" key="6">
    <source>
        <dbReference type="PROSITE-ProRule" id="PRU10059"/>
    </source>
</evidence>
<dbReference type="Gene3D" id="1.50.10.10">
    <property type="match status" value="1"/>
</dbReference>
<comment type="catalytic activity">
    <reaction evidence="8">
        <text>Endohydrolysis of (1-&gt;4)-beta-D-glucosidic linkages in cellulose, lichenin and cereal beta-D-glucans.</text>
        <dbReference type="EC" id="3.2.1.4"/>
    </reaction>
</comment>
<feature type="compositionally biased region" description="Pro residues" evidence="9">
    <location>
        <begin position="668"/>
        <end position="680"/>
    </location>
</feature>
<dbReference type="InterPro" id="IPR036966">
    <property type="entry name" value="CBM3_sf"/>
</dbReference>
<dbReference type="Pfam" id="PF00942">
    <property type="entry name" value="CBM_3"/>
    <property type="match status" value="1"/>
</dbReference>
<feature type="domain" description="CBM3" evidence="10">
    <location>
        <begin position="497"/>
        <end position="648"/>
    </location>
</feature>
<dbReference type="Gene3D" id="2.60.40.710">
    <property type="entry name" value="Endoglucanase-like"/>
    <property type="match status" value="1"/>
</dbReference>
<keyword evidence="5 6" id="KW-0624">Polysaccharide degradation</keyword>
<dbReference type="InterPro" id="IPR012291">
    <property type="entry name" value="CBM2_carb-bd_dom_sf"/>
</dbReference>
<dbReference type="SMART" id="SM01067">
    <property type="entry name" value="CBM_3"/>
    <property type="match status" value="1"/>
</dbReference>
<accession>A0ABX8GJS6</accession>
<feature type="active site" evidence="7">
    <location>
        <position position="462"/>
    </location>
</feature>
<dbReference type="RefSeq" id="WP_208196693.1">
    <property type="nucleotide sequence ID" value="NZ_CP076023.1"/>
</dbReference>
<dbReference type="Pfam" id="PF00759">
    <property type="entry name" value="Glyco_hydro_9"/>
    <property type="match status" value="1"/>
</dbReference>
<feature type="region of interest" description="Disordered" evidence="9">
    <location>
        <begin position="771"/>
        <end position="791"/>
    </location>
</feature>
<dbReference type="InterPro" id="IPR008928">
    <property type="entry name" value="6-hairpin_glycosidase_sf"/>
</dbReference>
<evidence type="ECO:0000256" key="5">
    <source>
        <dbReference type="ARBA" id="ARBA00023326"/>
    </source>
</evidence>
<feature type="chain" id="PRO_5044992009" description="Endoglucanase" evidence="8">
    <location>
        <begin position="35"/>
        <end position="895"/>
    </location>
</feature>
<dbReference type="PROSITE" id="PS51173">
    <property type="entry name" value="CBM2"/>
    <property type="match status" value="1"/>
</dbReference>
<dbReference type="PROSITE" id="PS00561">
    <property type="entry name" value="CBM2_A"/>
    <property type="match status" value="1"/>
</dbReference>
<dbReference type="InterPro" id="IPR018221">
    <property type="entry name" value="Glyco_hydro_9_His_AS"/>
</dbReference>
<dbReference type="Proteomes" id="UP000679335">
    <property type="component" value="Chromosome"/>
</dbReference>
<feature type="active site" evidence="7">
    <location>
        <position position="453"/>
    </location>
</feature>
<feature type="domain" description="CBM2" evidence="11">
    <location>
        <begin position="787"/>
        <end position="895"/>
    </location>
</feature>
<keyword evidence="13" id="KW-1185">Reference proteome</keyword>
<dbReference type="PROSITE" id="PS00592">
    <property type="entry name" value="GH9_2"/>
    <property type="match status" value="1"/>
</dbReference>
<evidence type="ECO:0000256" key="4">
    <source>
        <dbReference type="ARBA" id="ARBA00023295"/>
    </source>
</evidence>
<evidence type="ECO:0000256" key="1">
    <source>
        <dbReference type="ARBA" id="ARBA00022801"/>
    </source>
</evidence>
<dbReference type="InterPro" id="IPR036116">
    <property type="entry name" value="FN3_sf"/>
</dbReference>
<feature type="signal peptide" evidence="8">
    <location>
        <begin position="1"/>
        <end position="34"/>
    </location>
</feature>
<evidence type="ECO:0000313" key="13">
    <source>
        <dbReference type="Proteomes" id="UP000679335"/>
    </source>
</evidence>